<name>A0A1L9PY79_ASPVE</name>
<evidence type="ECO:0000256" key="6">
    <source>
        <dbReference type="ARBA" id="ARBA00023163"/>
    </source>
</evidence>
<dbReference type="SMART" id="SM00906">
    <property type="entry name" value="Fungal_trans"/>
    <property type="match status" value="1"/>
</dbReference>
<evidence type="ECO:0000259" key="8">
    <source>
        <dbReference type="PROSITE" id="PS50048"/>
    </source>
</evidence>
<dbReference type="CDD" id="cd12148">
    <property type="entry name" value="fungal_TF_MHR"/>
    <property type="match status" value="1"/>
</dbReference>
<dbReference type="InterPro" id="IPR036264">
    <property type="entry name" value="Bact_exopeptidase_dim_dom"/>
</dbReference>
<dbReference type="AlphaFoldDB" id="A0A1L9PY79"/>
<dbReference type="STRING" id="1036611.A0A1L9PY79"/>
<dbReference type="Pfam" id="PF00172">
    <property type="entry name" value="Zn_clus"/>
    <property type="match status" value="1"/>
</dbReference>
<dbReference type="Pfam" id="PF01546">
    <property type="entry name" value="Peptidase_M20"/>
    <property type="match status" value="1"/>
</dbReference>
<dbReference type="InterPro" id="IPR002933">
    <property type="entry name" value="Peptidase_M20"/>
</dbReference>
<sequence length="1096" mass="122468">MNSPVRRPYRSKRHPPCDRCRQKKLRCDPDDQIACRRCQASGTLCSFTRLHRSVSMPVAYAGSTTPQYEPDPPSVPHIVPDTVASQPVPYLHERPLAYPIAERSAPQQAIQTLDRLPGVSAQVMGTSGESDPFLLRHCKFDDYGLLHFHQVRFRNAGGVPLEEKIPVHFLVTDNVLYDSAASSTRMTRQFPSARDELDTLVPADHSQRLISLFLTYVFPSLPIIPHFIASEDPQTIPVHLLAAIYACALPFAKFDEWLSIVHAYQAPPTSQLWRLALDLILEEIHTPHLSVLQAGILYLHKHWGTSQEAAIADTPFVWSFVGMMVGLATSLGLQLECRPMGMPLWERRVRRRLWWAVYSEDKWRSLLMGRPPYIRRDEWDVTDLDEADFETAPAEPFMRMVKMAIIADEIQSSMYSLWSAQRLSSDFADSLQTSRGLLRKLQEWLSLIPAPLAQDGTPAGPDLSTCVHFAYLLLEVFIFRALLRPMVPSKPPPRLIDETEQLPFFPDLTVDDYIAQILDGDDVVGEDIPAVTVSIEDKSVPVVLSAAENCAASMLRLISRMEAREMGTFWYSWCRIGFATVSNFMLLLLVQAPTKEHALRAKRLVYMWQQALRSQGRGWDMMDLGLIRLNGALGLGLANTYYLPLHIREVLDSKIPKLTTSGLRINQARLSETIHETCKWGAAHRWGEGPNDTGMARLTLTEDDAKVRRWFADEVRKLGCSLSIDQMGNMFARQKGRLGSNRPMIAMGSHLDTQPRGGRYDGILGVTSALEVLRTMKENNFQTNYDVGIVNWTNEEGARFPKSMCSSGVWAGGIPIQAAWDLRDIQDERITLRSELEKHGYLGDIPCSHEAYPLGAHFELHIEQGPILQETKRSIGVVTGAQGYRWLTLTVTGQDAHTGTTPLSARRDPLLAASKMIVASNEVAKRHGALASTGILKIPDNSSTNTVASEVAFTLDIRHPDDSVVHAVEKECLQAFQRISTEDGKGVSLGWTVDTDSPATQFHPDCVQSIKTAARSLLGEEGWMEITSGAGHDSVYTSRHCPTAMIFVPCRDGVSHHPTEYCTPEDCALGTQALLESVVDYDQRLAQQEQTPTKLP</sequence>
<dbReference type="InterPro" id="IPR007219">
    <property type="entry name" value="XnlR_reg_dom"/>
</dbReference>
<dbReference type="Gene3D" id="3.30.70.360">
    <property type="match status" value="1"/>
</dbReference>
<dbReference type="GeneID" id="63731290"/>
<gene>
    <name evidence="9" type="ORF">ASPVEDRAFT_65185</name>
</gene>
<evidence type="ECO:0000256" key="3">
    <source>
        <dbReference type="ARBA" id="ARBA00022801"/>
    </source>
</evidence>
<dbReference type="PANTHER" id="PTHR32494">
    <property type="entry name" value="ALLANTOATE DEIMINASE-RELATED"/>
    <property type="match status" value="1"/>
</dbReference>
<feature type="domain" description="Zn(2)-C6 fungal-type" evidence="8">
    <location>
        <begin position="16"/>
        <end position="47"/>
    </location>
</feature>
<protein>
    <recommendedName>
        <fullName evidence="8">Zn(2)-C6 fungal-type domain-containing protein</fullName>
    </recommendedName>
</protein>
<keyword evidence="6" id="KW-0804">Transcription</keyword>
<dbReference type="SUPFAM" id="SSF53187">
    <property type="entry name" value="Zn-dependent exopeptidases"/>
    <property type="match status" value="1"/>
</dbReference>
<dbReference type="EMBL" id="KV878135">
    <property type="protein sequence ID" value="OJJ06491.1"/>
    <property type="molecule type" value="Genomic_DNA"/>
</dbReference>
<keyword evidence="3" id="KW-0378">Hydrolase</keyword>
<keyword evidence="4" id="KW-0805">Transcription regulation</keyword>
<dbReference type="InterPro" id="IPR001138">
    <property type="entry name" value="Zn2Cys6_DnaBD"/>
</dbReference>
<dbReference type="GO" id="GO:0006351">
    <property type="term" value="P:DNA-templated transcription"/>
    <property type="evidence" value="ECO:0007669"/>
    <property type="project" value="InterPro"/>
</dbReference>
<dbReference type="GO" id="GO:0008270">
    <property type="term" value="F:zinc ion binding"/>
    <property type="evidence" value="ECO:0007669"/>
    <property type="project" value="InterPro"/>
</dbReference>
<dbReference type="PROSITE" id="PS50048">
    <property type="entry name" value="ZN2_CY6_FUNGAL_2"/>
    <property type="match status" value="1"/>
</dbReference>
<keyword evidence="2" id="KW-0479">Metal-binding</keyword>
<dbReference type="CDD" id="cd00067">
    <property type="entry name" value="GAL4"/>
    <property type="match status" value="1"/>
</dbReference>
<dbReference type="GO" id="GO:0000981">
    <property type="term" value="F:DNA-binding transcription factor activity, RNA polymerase II-specific"/>
    <property type="evidence" value="ECO:0007669"/>
    <property type="project" value="InterPro"/>
</dbReference>
<evidence type="ECO:0000256" key="1">
    <source>
        <dbReference type="ARBA" id="ARBA00006247"/>
    </source>
</evidence>
<evidence type="ECO:0000256" key="5">
    <source>
        <dbReference type="ARBA" id="ARBA00023125"/>
    </source>
</evidence>
<keyword evidence="5" id="KW-0238">DNA-binding</keyword>
<dbReference type="VEuPathDB" id="FungiDB:ASPVEDRAFT_65185"/>
<dbReference type="PANTHER" id="PTHR32494:SF20">
    <property type="entry name" value="PEPTIDASE M20 DIMERISATION DOMAIN-CONTAINING PROTEIN"/>
    <property type="match status" value="1"/>
</dbReference>
<dbReference type="SUPFAM" id="SSF55031">
    <property type="entry name" value="Bacterial exopeptidase dimerisation domain"/>
    <property type="match status" value="1"/>
</dbReference>
<dbReference type="GO" id="GO:0016813">
    <property type="term" value="F:hydrolase activity, acting on carbon-nitrogen (but not peptide) bonds, in linear amidines"/>
    <property type="evidence" value="ECO:0007669"/>
    <property type="project" value="InterPro"/>
</dbReference>
<evidence type="ECO:0000256" key="2">
    <source>
        <dbReference type="ARBA" id="ARBA00022723"/>
    </source>
</evidence>
<accession>A0A1L9PY79</accession>
<comment type="similarity">
    <text evidence="1">Belongs to the peptidase M20A family.</text>
</comment>
<dbReference type="Proteomes" id="UP000184073">
    <property type="component" value="Unassembled WGS sequence"/>
</dbReference>
<evidence type="ECO:0000313" key="9">
    <source>
        <dbReference type="EMBL" id="OJJ06491.1"/>
    </source>
</evidence>
<proteinExistence type="inferred from homology"/>
<dbReference type="Gene3D" id="3.40.630.10">
    <property type="entry name" value="Zn peptidases"/>
    <property type="match status" value="1"/>
</dbReference>
<organism evidence="9 10">
    <name type="scientific">Aspergillus versicolor CBS 583.65</name>
    <dbReference type="NCBI Taxonomy" id="1036611"/>
    <lineage>
        <taxon>Eukaryota</taxon>
        <taxon>Fungi</taxon>
        <taxon>Dikarya</taxon>
        <taxon>Ascomycota</taxon>
        <taxon>Pezizomycotina</taxon>
        <taxon>Eurotiomycetes</taxon>
        <taxon>Eurotiomycetidae</taxon>
        <taxon>Eurotiales</taxon>
        <taxon>Aspergillaceae</taxon>
        <taxon>Aspergillus</taxon>
        <taxon>Aspergillus subgen. Nidulantes</taxon>
    </lineage>
</organism>
<dbReference type="InterPro" id="IPR036864">
    <property type="entry name" value="Zn2-C6_fun-type_DNA-bd_sf"/>
</dbReference>
<dbReference type="GO" id="GO:0003677">
    <property type="term" value="F:DNA binding"/>
    <property type="evidence" value="ECO:0007669"/>
    <property type="project" value="UniProtKB-KW"/>
</dbReference>
<dbReference type="Pfam" id="PF04082">
    <property type="entry name" value="Fungal_trans"/>
    <property type="match status" value="1"/>
</dbReference>
<dbReference type="CDD" id="cd03884">
    <property type="entry name" value="M20_bAS"/>
    <property type="match status" value="1"/>
</dbReference>
<evidence type="ECO:0000256" key="4">
    <source>
        <dbReference type="ARBA" id="ARBA00023015"/>
    </source>
</evidence>
<dbReference type="Gene3D" id="4.10.240.10">
    <property type="entry name" value="Zn(2)-C6 fungal-type DNA-binding domain"/>
    <property type="match status" value="1"/>
</dbReference>
<evidence type="ECO:0000256" key="7">
    <source>
        <dbReference type="ARBA" id="ARBA00023242"/>
    </source>
</evidence>
<dbReference type="NCBIfam" id="TIGR01879">
    <property type="entry name" value="hydantase"/>
    <property type="match status" value="1"/>
</dbReference>
<keyword evidence="10" id="KW-1185">Reference proteome</keyword>
<dbReference type="RefSeq" id="XP_040672253.1">
    <property type="nucleotide sequence ID" value="XM_040815779.1"/>
</dbReference>
<dbReference type="InterPro" id="IPR010158">
    <property type="entry name" value="Amidase_Cbmase"/>
</dbReference>
<keyword evidence="7" id="KW-0539">Nucleus</keyword>
<dbReference type="OrthoDB" id="4676at2759"/>
<dbReference type="PROSITE" id="PS00463">
    <property type="entry name" value="ZN2_CY6_FUNGAL_1"/>
    <property type="match status" value="1"/>
</dbReference>
<evidence type="ECO:0000313" key="10">
    <source>
        <dbReference type="Proteomes" id="UP000184073"/>
    </source>
</evidence>
<dbReference type="SMART" id="SM00066">
    <property type="entry name" value="GAL4"/>
    <property type="match status" value="1"/>
</dbReference>
<reference evidence="10" key="1">
    <citation type="journal article" date="2017" name="Genome Biol.">
        <title>Comparative genomics reveals high biological diversity and specific adaptations in the industrially and medically important fungal genus Aspergillus.</title>
        <authorList>
            <person name="de Vries R.P."/>
            <person name="Riley R."/>
            <person name="Wiebenga A."/>
            <person name="Aguilar-Osorio G."/>
            <person name="Amillis S."/>
            <person name="Uchima C.A."/>
            <person name="Anderluh G."/>
            <person name="Asadollahi M."/>
            <person name="Askin M."/>
            <person name="Barry K."/>
            <person name="Battaglia E."/>
            <person name="Bayram O."/>
            <person name="Benocci T."/>
            <person name="Braus-Stromeyer S.A."/>
            <person name="Caldana C."/>
            <person name="Canovas D."/>
            <person name="Cerqueira G.C."/>
            <person name="Chen F."/>
            <person name="Chen W."/>
            <person name="Choi C."/>
            <person name="Clum A."/>
            <person name="Dos Santos R.A."/>
            <person name="Damasio A.R."/>
            <person name="Diallinas G."/>
            <person name="Emri T."/>
            <person name="Fekete E."/>
            <person name="Flipphi M."/>
            <person name="Freyberg S."/>
            <person name="Gallo A."/>
            <person name="Gournas C."/>
            <person name="Habgood R."/>
            <person name="Hainaut M."/>
            <person name="Harispe M.L."/>
            <person name="Henrissat B."/>
            <person name="Hilden K.S."/>
            <person name="Hope R."/>
            <person name="Hossain A."/>
            <person name="Karabika E."/>
            <person name="Karaffa L."/>
            <person name="Karanyi Z."/>
            <person name="Krasevec N."/>
            <person name="Kuo A."/>
            <person name="Kusch H."/>
            <person name="LaButti K."/>
            <person name="Lagendijk E.L."/>
            <person name="Lapidus A."/>
            <person name="Levasseur A."/>
            <person name="Lindquist E."/>
            <person name="Lipzen A."/>
            <person name="Logrieco A.F."/>
            <person name="MacCabe A."/>
            <person name="Maekelae M.R."/>
            <person name="Malavazi I."/>
            <person name="Melin P."/>
            <person name="Meyer V."/>
            <person name="Mielnichuk N."/>
            <person name="Miskei M."/>
            <person name="Molnar A.P."/>
            <person name="Mule G."/>
            <person name="Ngan C.Y."/>
            <person name="Orejas M."/>
            <person name="Orosz E."/>
            <person name="Ouedraogo J.P."/>
            <person name="Overkamp K.M."/>
            <person name="Park H.-S."/>
            <person name="Perrone G."/>
            <person name="Piumi F."/>
            <person name="Punt P.J."/>
            <person name="Ram A.F."/>
            <person name="Ramon A."/>
            <person name="Rauscher S."/>
            <person name="Record E."/>
            <person name="Riano-Pachon D.M."/>
            <person name="Robert V."/>
            <person name="Roehrig J."/>
            <person name="Ruller R."/>
            <person name="Salamov A."/>
            <person name="Salih N.S."/>
            <person name="Samson R.A."/>
            <person name="Sandor E."/>
            <person name="Sanguinetti M."/>
            <person name="Schuetze T."/>
            <person name="Sepcic K."/>
            <person name="Shelest E."/>
            <person name="Sherlock G."/>
            <person name="Sophianopoulou V."/>
            <person name="Squina F.M."/>
            <person name="Sun H."/>
            <person name="Susca A."/>
            <person name="Todd R.B."/>
            <person name="Tsang A."/>
            <person name="Unkles S.E."/>
            <person name="van de Wiele N."/>
            <person name="van Rossen-Uffink D."/>
            <person name="Oliveira J.V."/>
            <person name="Vesth T.C."/>
            <person name="Visser J."/>
            <person name="Yu J.-H."/>
            <person name="Zhou M."/>
            <person name="Andersen M.R."/>
            <person name="Archer D.B."/>
            <person name="Baker S.E."/>
            <person name="Benoit I."/>
            <person name="Brakhage A.A."/>
            <person name="Braus G.H."/>
            <person name="Fischer R."/>
            <person name="Frisvad J.C."/>
            <person name="Goldman G.H."/>
            <person name="Houbraken J."/>
            <person name="Oakley B."/>
            <person name="Pocsi I."/>
            <person name="Scazzocchio C."/>
            <person name="Seiboth B."/>
            <person name="vanKuyk P.A."/>
            <person name="Wortman J."/>
            <person name="Dyer P.S."/>
            <person name="Grigoriev I.V."/>
        </authorList>
    </citation>
    <scope>NUCLEOTIDE SEQUENCE [LARGE SCALE GENOMIC DNA]</scope>
    <source>
        <strain evidence="10">CBS 583.65</strain>
    </source>
</reference>
<dbReference type="SUPFAM" id="SSF57701">
    <property type="entry name" value="Zn2/Cys6 DNA-binding domain"/>
    <property type="match status" value="1"/>
</dbReference>